<keyword evidence="4" id="KW-0808">Transferase</keyword>
<proteinExistence type="predicted"/>
<organism evidence="4">
    <name type="scientific">Aphanomyces invadans</name>
    <dbReference type="NCBI Taxonomy" id="157072"/>
    <lineage>
        <taxon>Eukaryota</taxon>
        <taxon>Sar</taxon>
        <taxon>Stramenopiles</taxon>
        <taxon>Oomycota</taxon>
        <taxon>Saprolegniomycetes</taxon>
        <taxon>Saprolegniales</taxon>
        <taxon>Verrucalvaceae</taxon>
        <taxon>Aphanomyces</taxon>
    </lineage>
</organism>
<dbReference type="SUPFAM" id="SSF52058">
    <property type="entry name" value="L domain-like"/>
    <property type="match status" value="1"/>
</dbReference>
<evidence type="ECO:0000256" key="2">
    <source>
        <dbReference type="SAM" id="Phobius"/>
    </source>
</evidence>
<keyword evidence="2" id="KW-0472">Membrane</keyword>
<name>A0A024UN85_9STRA</name>
<dbReference type="PROSITE" id="PS50011">
    <property type="entry name" value="PROTEIN_KINASE_DOM"/>
    <property type="match status" value="1"/>
</dbReference>
<dbReference type="Pfam" id="PF00069">
    <property type="entry name" value="Pkinase"/>
    <property type="match status" value="1"/>
</dbReference>
<keyword evidence="4" id="KW-0418">Kinase</keyword>
<dbReference type="PRINTS" id="PR00109">
    <property type="entry name" value="TYRKINASE"/>
</dbReference>
<dbReference type="PANTHER" id="PTHR44329">
    <property type="entry name" value="SERINE/THREONINE-PROTEIN KINASE TNNI3K-RELATED"/>
    <property type="match status" value="1"/>
</dbReference>
<dbReference type="GeneID" id="20078910"/>
<dbReference type="InterPro" id="IPR032675">
    <property type="entry name" value="LRR_dom_sf"/>
</dbReference>
<dbReference type="RefSeq" id="XP_008863405.1">
    <property type="nucleotide sequence ID" value="XM_008865183.1"/>
</dbReference>
<protein>
    <submittedName>
        <fullName evidence="4">TKL protein kinase</fullName>
    </submittedName>
</protein>
<feature type="compositionally biased region" description="Polar residues" evidence="1">
    <location>
        <begin position="410"/>
        <end position="423"/>
    </location>
</feature>
<dbReference type="EMBL" id="KI913954">
    <property type="protein sequence ID" value="ETW07312.1"/>
    <property type="molecule type" value="Genomic_DNA"/>
</dbReference>
<evidence type="ECO:0000259" key="3">
    <source>
        <dbReference type="PROSITE" id="PS50011"/>
    </source>
</evidence>
<dbReference type="InterPro" id="IPR051681">
    <property type="entry name" value="Ser/Thr_Kinases-Pseudokinases"/>
</dbReference>
<keyword evidence="2" id="KW-0812">Transmembrane</keyword>
<dbReference type="InterPro" id="IPR000719">
    <property type="entry name" value="Prot_kinase_dom"/>
</dbReference>
<dbReference type="GO" id="GO:0005524">
    <property type="term" value="F:ATP binding"/>
    <property type="evidence" value="ECO:0007669"/>
    <property type="project" value="InterPro"/>
</dbReference>
<dbReference type="PROSITE" id="PS00108">
    <property type="entry name" value="PROTEIN_KINASE_ST"/>
    <property type="match status" value="1"/>
</dbReference>
<feature type="domain" description="Protein kinase" evidence="3">
    <location>
        <begin position="471"/>
        <end position="740"/>
    </location>
</feature>
<dbReference type="SUPFAM" id="SSF56112">
    <property type="entry name" value="Protein kinase-like (PK-like)"/>
    <property type="match status" value="1"/>
</dbReference>
<dbReference type="AlphaFoldDB" id="A0A024UN85"/>
<dbReference type="Gene3D" id="3.80.10.10">
    <property type="entry name" value="Ribonuclease Inhibitor"/>
    <property type="match status" value="1"/>
</dbReference>
<feature type="transmembrane region" description="Helical" evidence="2">
    <location>
        <begin position="329"/>
        <end position="350"/>
    </location>
</feature>
<dbReference type="PANTHER" id="PTHR44329:SF214">
    <property type="entry name" value="PROTEIN KINASE DOMAIN-CONTAINING PROTEIN"/>
    <property type="match status" value="1"/>
</dbReference>
<dbReference type="Gene3D" id="1.10.510.10">
    <property type="entry name" value="Transferase(Phosphotransferase) domain 1"/>
    <property type="match status" value="1"/>
</dbReference>
<keyword evidence="2" id="KW-1133">Transmembrane helix</keyword>
<feature type="region of interest" description="Disordered" evidence="1">
    <location>
        <begin position="357"/>
        <end position="428"/>
    </location>
</feature>
<reference evidence="4" key="1">
    <citation type="submission" date="2013-12" db="EMBL/GenBank/DDBJ databases">
        <title>The Genome Sequence of Aphanomyces invadans NJM9701.</title>
        <authorList>
            <consortium name="The Broad Institute Genomics Platform"/>
            <person name="Russ C."/>
            <person name="Tyler B."/>
            <person name="van West P."/>
            <person name="Dieguez-Uribeondo J."/>
            <person name="Young S.K."/>
            <person name="Zeng Q."/>
            <person name="Gargeya S."/>
            <person name="Fitzgerald M."/>
            <person name="Abouelleil A."/>
            <person name="Alvarado L."/>
            <person name="Chapman S.B."/>
            <person name="Gainer-Dewar J."/>
            <person name="Goldberg J."/>
            <person name="Griggs A."/>
            <person name="Gujja S."/>
            <person name="Hansen M."/>
            <person name="Howarth C."/>
            <person name="Imamovic A."/>
            <person name="Ireland A."/>
            <person name="Larimer J."/>
            <person name="McCowan C."/>
            <person name="Murphy C."/>
            <person name="Pearson M."/>
            <person name="Poon T.W."/>
            <person name="Priest M."/>
            <person name="Roberts A."/>
            <person name="Saif S."/>
            <person name="Shea T."/>
            <person name="Sykes S."/>
            <person name="Wortman J."/>
            <person name="Nusbaum C."/>
            <person name="Birren B."/>
        </authorList>
    </citation>
    <scope>NUCLEOTIDE SEQUENCE [LARGE SCALE GENOMIC DNA]</scope>
    <source>
        <strain evidence="4">NJM9701</strain>
    </source>
</reference>
<dbReference type="InterPro" id="IPR008271">
    <property type="entry name" value="Ser/Thr_kinase_AS"/>
</dbReference>
<dbReference type="STRING" id="157072.A0A024UN85"/>
<gene>
    <name evidence="4" type="ORF">H310_01860</name>
</gene>
<dbReference type="eggNOG" id="KOG0192">
    <property type="taxonomic scope" value="Eukaryota"/>
</dbReference>
<evidence type="ECO:0000313" key="4">
    <source>
        <dbReference type="EMBL" id="ETW07312.1"/>
    </source>
</evidence>
<dbReference type="VEuPathDB" id="FungiDB:H310_01860"/>
<sequence length="746" mass="80260">MADACTMDHLGSCPTTCSSPATNNACIRFPNRINCKQGDLCKSFPTNETCGVQYACQPTVVIGTDFTFTVASNELGSPNRAIIGNIFGYALPPTVTGAVTLTGISTTSTRRKVVVDPWFFSVAKPTSFVVDSLDVSSLSLTSLPASITTAVYKNGGVTDISAVPLGPGVTSLSLEGNNSPIPTFPDPSSSNYAKLAGLTRLDLTNCQLSSIAWIFPPKLEHLSVHVDARTSSTNVLVDFRRVLTKNTLSRIPPTVFGLNLTTLSLGENPLGSTPISASEFESLKRIKQLILPSIPPTTCDSGSTLQAIQNIGSLCVSAPTTSPSSSTGLIVGISVGGVVVLALFIAVFVYRRKKQRPATGYNPQWSPGRPQRRSTRSMPRPSVRQSEMMQHGSGPGRKSAGTRGSEPMSRYTSSTGHTNQNNYPFGPFTTDKETSQSYFAGNHTGTHTNRSTISISDALNPAIPVLEADDMVYTRVLGRGAKGVVWLATYAGQACAVKKLTDLTSNEDDALGNLIVETNLLFRIQHPRIIGVLGVVLEANAPGQDNMALVMEFMDKGDLFECLQRTKANKDAPGVGWAGEKGTFALHIAEGLASLHTRSPPIIHRDIKARNVLVDSVKGAKICDFGESRARTFEETMTSNVGTARWIAPEVLINEDYSEKADIYSFGVLLSELDTHAIPYSDSTLEERQIMQMVAVNRLRPTFSPNCPEQIQHLARHCMQADPSNRPDATRLVKTIMTILGSFVAL</sequence>
<dbReference type="SMART" id="SM00220">
    <property type="entry name" value="S_TKc"/>
    <property type="match status" value="1"/>
</dbReference>
<dbReference type="InterPro" id="IPR001245">
    <property type="entry name" value="Ser-Thr/Tyr_kinase_cat_dom"/>
</dbReference>
<dbReference type="OrthoDB" id="4062651at2759"/>
<dbReference type="InterPro" id="IPR011009">
    <property type="entry name" value="Kinase-like_dom_sf"/>
</dbReference>
<evidence type="ECO:0000256" key="1">
    <source>
        <dbReference type="SAM" id="MobiDB-lite"/>
    </source>
</evidence>
<accession>A0A024UN85</accession>
<dbReference type="GO" id="GO:0004674">
    <property type="term" value="F:protein serine/threonine kinase activity"/>
    <property type="evidence" value="ECO:0007669"/>
    <property type="project" value="TreeGrafter"/>
</dbReference>